<proteinExistence type="predicted"/>
<dbReference type="EMBL" id="WTPW01001075">
    <property type="protein sequence ID" value="KAF0458659.1"/>
    <property type="molecule type" value="Genomic_DNA"/>
</dbReference>
<evidence type="ECO:0000313" key="1">
    <source>
        <dbReference type="EMBL" id="KAF0458659.1"/>
    </source>
</evidence>
<dbReference type="AlphaFoldDB" id="A0A8H3XF85"/>
<organism evidence="1 2">
    <name type="scientific">Gigaspora margarita</name>
    <dbReference type="NCBI Taxonomy" id="4874"/>
    <lineage>
        <taxon>Eukaryota</taxon>
        <taxon>Fungi</taxon>
        <taxon>Fungi incertae sedis</taxon>
        <taxon>Mucoromycota</taxon>
        <taxon>Glomeromycotina</taxon>
        <taxon>Glomeromycetes</taxon>
        <taxon>Diversisporales</taxon>
        <taxon>Gigasporaceae</taxon>
        <taxon>Gigaspora</taxon>
    </lineage>
</organism>
<sequence>MALFRYVSLVIDDYKFAKKEKVHRVFYNTLGDIKDNHCMSQEVRNIAQNLINSRKADVEKLNNLWRKASKARKTSSLVTSPLLSSSSSVLGKRQRDPTSTNSSSKKQCVESGFCLNVDVPLHADESVDILEIVKSSVRIFDQNNHPWFFPFLSPIPKV</sequence>
<evidence type="ECO:0000313" key="2">
    <source>
        <dbReference type="Proteomes" id="UP000439903"/>
    </source>
</evidence>
<keyword evidence="2" id="KW-1185">Reference proteome</keyword>
<accession>A0A8H3XF85</accession>
<name>A0A8H3XF85_GIGMA</name>
<comment type="caution">
    <text evidence="1">The sequence shown here is derived from an EMBL/GenBank/DDBJ whole genome shotgun (WGS) entry which is preliminary data.</text>
</comment>
<protein>
    <submittedName>
        <fullName evidence="1">Uncharacterized protein</fullName>
    </submittedName>
</protein>
<gene>
    <name evidence="1" type="ORF">F8M41_000926</name>
</gene>
<dbReference type="OrthoDB" id="2434387at2759"/>
<reference evidence="1 2" key="1">
    <citation type="journal article" date="2019" name="Environ. Microbiol.">
        <title>At the nexus of three kingdoms: the genome of the mycorrhizal fungus Gigaspora margarita provides insights into plant, endobacterial and fungal interactions.</title>
        <authorList>
            <person name="Venice F."/>
            <person name="Ghignone S."/>
            <person name="Salvioli di Fossalunga A."/>
            <person name="Amselem J."/>
            <person name="Novero M."/>
            <person name="Xianan X."/>
            <person name="Sedzielewska Toro K."/>
            <person name="Morin E."/>
            <person name="Lipzen A."/>
            <person name="Grigoriev I.V."/>
            <person name="Henrissat B."/>
            <person name="Martin F.M."/>
            <person name="Bonfante P."/>
        </authorList>
    </citation>
    <scope>NUCLEOTIDE SEQUENCE [LARGE SCALE GENOMIC DNA]</scope>
    <source>
        <strain evidence="1 2">BEG34</strain>
    </source>
</reference>
<dbReference type="Proteomes" id="UP000439903">
    <property type="component" value="Unassembled WGS sequence"/>
</dbReference>